<proteinExistence type="predicted"/>
<organism evidence="1 2">
    <name type="scientific">Paenibacillus contaminans</name>
    <dbReference type="NCBI Taxonomy" id="450362"/>
    <lineage>
        <taxon>Bacteria</taxon>
        <taxon>Bacillati</taxon>
        <taxon>Bacillota</taxon>
        <taxon>Bacilli</taxon>
        <taxon>Bacillales</taxon>
        <taxon>Paenibacillaceae</taxon>
        <taxon>Paenibacillus</taxon>
    </lineage>
</organism>
<keyword evidence="2" id="KW-1185">Reference proteome</keyword>
<dbReference type="AlphaFoldDB" id="A0A329LWL7"/>
<dbReference type="EMBL" id="QMFB01000037">
    <property type="protein sequence ID" value="RAV11516.1"/>
    <property type="molecule type" value="Genomic_DNA"/>
</dbReference>
<evidence type="ECO:0000313" key="2">
    <source>
        <dbReference type="Proteomes" id="UP000250369"/>
    </source>
</evidence>
<sequence>MIGDAMNDTKVIELALASGLKLVSAINEGDSCFLEQEYGISKKMCGEILSYIEKVATSNTRTLVAVPGLNPDEFFLKTEAGETGNSN</sequence>
<evidence type="ECO:0000313" key="1">
    <source>
        <dbReference type="EMBL" id="RAV11516.1"/>
    </source>
</evidence>
<dbReference type="Proteomes" id="UP000250369">
    <property type="component" value="Unassembled WGS sequence"/>
</dbReference>
<protein>
    <submittedName>
        <fullName evidence="1">Uncharacterized protein</fullName>
    </submittedName>
</protein>
<name>A0A329LWL7_9BACL</name>
<reference evidence="1 2" key="1">
    <citation type="journal article" date="2009" name="Int. J. Syst. Evol. Microbiol.">
        <title>Paenibacillus contaminans sp. nov., isolated from a contaminated laboratory plate.</title>
        <authorList>
            <person name="Chou J.H."/>
            <person name="Lee J.H."/>
            <person name="Lin M.C."/>
            <person name="Chang P.S."/>
            <person name="Arun A.B."/>
            <person name="Young C.C."/>
            <person name="Chen W.M."/>
        </authorList>
    </citation>
    <scope>NUCLEOTIDE SEQUENCE [LARGE SCALE GENOMIC DNA]</scope>
    <source>
        <strain evidence="1 2">CKOBP-6</strain>
    </source>
</reference>
<comment type="caution">
    <text evidence="1">The sequence shown here is derived from an EMBL/GenBank/DDBJ whole genome shotgun (WGS) entry which is preliminary data.</text>
</comment>
<accession>A0A329LWL7</accession>
<gene>
    <name evidence="1" type="ORF">DQG23_36355</name>
</gene>
<dbReference type="RefSeq" id="WP_113035944.1">
    <property type="nucleotide sequence ID" value="NZ_QMFB01000037.1"/>
</dbReference>